<evidence type="ECO:0000256" key="2">
    <source>
        <dbReference type="SAM" id="MobiDB-lite"/>
    </source>
</evidence>
<dbReference type="OrthoDB" id="9809693at2"/>
<feature type="region of interest" description="Disordered" evidence="2">
    <location>
        <begin position="128"/>
        <end position="148"/>
    </location>
</feature>
<proteinExistence type="inferred from homology"/>
<dbReference type="Proteomes" id="UP000253420">
    <property type="component" value="Unassembled WGS sequence"/>
</dbReference>
<dbReference type="EMBL" id="QOZG01000001">
    <property type="protein sequence ID" value="RCS25694.1"/>
    <property type="molecule type" value="Genomic_DNA"/>
</dbReference>
<dbReference type="AlphaFoldDB" id="A0A368K8Z4"/>
<dbReference type="GO" id="GO:0006355">
    <property type="term" value="P:regulation of DNA-templated transcription"/>
    <property type="evidence" value="ECO:0007669"/>
    <property type="project" value="InterPro"/>
</dbReference>
<protein>
    <submittedName>
        <fullName evidence="3">MucR family transcriptional regulator</fullName>
    </submittedName>
</protein>
<comment type="caution">
    <text evidence="3">The sequence shown here is derived from an EMBL/GenBank/DDBJ whole genome shotgun (WGS) entry which is preliminary data.</text>
</comment>
<accession>A0A368K8Z4</accession>
<organism evidence="3 4">
    <name type="scientific">Phyllobacterium salinisoli</name>
    <dbReference type="NCBI Taxonomy" id="1899321"/>
    <lineage>
        <taxon>Bacteria</taxon>
        <taxon>Pseudomonadati</taxon>
        <taxon>Pseudomonadota</taxon>
        <taxon>Alphaproteobacteria</taxon>
        <taxon>Hyphomicrobiales</taxon>
        <taxon>Phyllobacteriaceae</taxon>
        <taxon>Phyllobacterium</taxon>
    </lineage>
</organism>
<keyword evidence="4" id="KW-1185">Reference proteome</keyword>
<gene>
    <name evidence="3" type="ORF">DUT91_02655</name>
</gene>
<dbReference type="InterPro" id="IPR041920">
    <property type="entry name" value="ROS/MUCR_sf"/>
</dbReference>
<evidence type="ECO:0000256" key="1">
    <source>
        <dbReference type="ARBA" id="ARBA00007031"/>
    </source>
</evidence>
<reference evidence="3 4" key="1">
    <citation type="submission" date="2018-07" db="EMBL/GenBank/DDBJ databases">
        <title>The draft genome of Phyllobacterium salinisoli.</title>
        <authorList>
            <person name="Liu L."/>
            <person name="Li L."/>
            <person name="Zhang X."/>
            <person name="Liang L."/>
        </authorList>
    </citation>
    <scope>NUCLEOTIDE SEQUENCE [LARGE SCALE GENOMIC DNA]</scope>
    <source>
        <strain evidence="3 4">LLAN61</strain>
    </source>
</reference>
<dbReference type="Pfam" id="PF05443">
    <property type="entry name" value="ROS_MUCR"/>
    <property type="match status" value="1"/>
</dbReference>
<comment type="similarity">
    <text evidence="1">Belongs to the ros/MucR family.</text>
</comment>
<dbReference type="GO" id="GO:0003677">
    <property type="term" value="F:DNA binding"/>
    <property type="evidence" value="ECO:0007669"/>
    <property type="project" value="InterPro"/>
</dbReference>
<evidence type="ECO:0000313" key="3">
    <source>
        <dbReference type="EMBL" id="RCS25694.1"/>
    </source>
</evidence>
<dbReference type="InterPro" id="IPR008807">
    <property type="entry name" value="ROS_MUCR"/>
</dbReference>
<dbReference type="RefSeq" id="WP_114438786.1">
    <property type="nucleotide sequence ID" value="NZ_QOZG01000001.1"/>
</dbReference>
<evidence type="ECO:0000313" key="4">
    <source>
        <dbReference type="Proteomes" id="UP000253420"/>
    </source>
</evidence>
<name>A0A368K8Z4_9HYPH</name>
<sequence length="148" mass="16360">MLEEKNTTEIIEFTTEIITAYVSNNSVPSAELPALIAQIHASLSGLMEEAAPAPAEKPTPAVSIKKSITDDYLICLEDGKKFKSLKRHLMTHYGLTPEDYRAKWDLPTDYPMVAPNYAATRSDLAKRMGLGRKAKTPELVKPSRKKAA</sequence>
<dbReference type="Gene3D" id="1.10.10.1550">
    <property type="entry name" value="ROS/MUCR transcriptional regulator protein"/>
    <property type="match status" value="1"/>
</dbReference>
<dbReference type="GO" id="GO:0008270">
    <property type="term" value="F:zinc ion binding"/>
    <property type="evidence" value="ECO:0007669"/>
    <property type="project" value="InterPro"/>
</dbReference>